<dbReference type="EMBL" id="CAXDID020000018">
    <property type="protein sequence ID" value="CAL5985139.1"/>
    <property type="molecule type" value="Genomic_DNA"/>
</dbReference>
<dbReference type="InterPro" id="IPR032675">
    <property type="entry name" value="LRR_dom_sf"/>
</dbReference>
<name>A0AA86QD74_9EUKA</name>
<comment type="caution">
    <text evidence="1">The sequence shown here is derived from an EMBL/GenBank/DDBJ whole genome shotgun (WGS) entry which is preliminary data.</text>
</comment>
<proteinExistence type="predicted"/>
<reference evidence="1" key="1">
    <citation type="submission" date="2023-06" db="EMBL/GenBank/DDBJ databases">
        <authorList>
            <person name="Kurt Z."/>
        </authorList>
    </citation>
    <scope>NUCLEOTIDE SEQUENCE</scope>
</reference>
<sequence>MKLVTLDLTYNDIVDADELRFLMNLKELNISRNNIFSLQFASGLNLKILTAAHNKIQCVYYLRSKYELLDLSFNNIIEEEFQTLRSEKLVKYGQDKPNGAYKAEKAVFGAEELVKGLRSANYIKKRYLENKKHIDDKIYINVTLLINALKLFAEFLRGDQEQ</sequence>
<protein>
    <submittedName>
        <fullName evidence="1">Leucine-rich repeat</fullName>
    </submittedName>
    <submittedName>
        <fullName evidence="2">Leucine-rich_repeat</fullName>
    </submittedName>
</protein>
<dbReference type="Pfam" id="PF13516">
    <property type="entry name" value="LRR_6"/>
    <property type="match status" value="2"/>
</dbReference>
<organism evidence="1">
    <name type="scientific">Hexamita inflata</name>
    <dbReference type="NCBI Taxonomy" id="28002"/>
    <lineage>
        <taxon>Eukaryota</taxon>
        <taxon>Metamonada</taxon>
        <taxon>Diplomonadida</taxon>
        <taxon>Hexamitidae</taxon>
        <taxon>Hexamitinae</taxon>
        <taxon>Hexamita</taxon>
    </lineage>
</organism>
<dbReference type="SUPFAM" id="SSF52058">
    <property type="entry name" value="L domain-like"/>
    <property type="match status" value="1"/>
</dbReference>
<accession>A0AA86QD74</accession>
<dbReference type="AlphaFoldDB" id="A0AA86QD74"/>
<keyword evidence="3" id="KW-1185">Reference proteome</keyword>
<evidence type="ECO:0000313" key="1">
    <source>
        <dbReference type="EMBL" id="CAI9952698.1"/>
    </source>
</evidence>
<gene>
    <name evidence="1" type="ORF">HINF_LOCUS40343</name>
    <name evidence="2" type="ORF">HINF_LOCUS8600</name>
</gene>
<reference evidence="2 3" key="2">
    <citation type="submission" date="2024-07" db="EMBL/GenBank/DDBJ databases">
        <authorList>
            <person name="Akdeniz Z."/>
        </authorList>
    </citation>
    <scope>NUCLEOTIDE SEQUENCE [LARGE SCALE GENOMIC DNA]</scope>
</reference>
<dbReference type="Gene3D" id="3.80.10.10">
    <property type="entry name" value="Ribonuclease Inhibitor"/>
    <property type="match status" value="1"/>
</dbReference>
<evidence type="ECO:0000313" key="2">
    <source>
        <dbReference type="EMBL" id="CAL5985139.1"/>
    </source>
</evidence>
<evidence type="ECO:0000313" key="3">
    <source>
        <dbReference type="Proteomes" id="UP001642409"/>
    </source>
</evidence>
<dbReference type="EMBL" id="CATOUU010000834">
    <property type="protein sequence ID" value="CAI9952698.1"/>
    <property type="molecule type" value="Genomic_DNA"/>
</dbReference>
<dbReference type="InterPro" id="IPR001611">
    <property type="entry name" value="Leu-rich_rpt"/>
</dbReference>
<dbReference type="Proteomes" id="UP001642409">
    <property type="component" value="Unassembled WGS sequence"/>
</dbReference>
<dbReference type="PROSITE" id="PS51450">
    <property type="entry name" value="LRR"/>
    <property type="match status" value="2"/>
</dbReference>